<reference evidence="2 3" key="1">
    <citation type="journal article" date="2018" name="Evol. Lett.">
        <title>Horizontal gene cluster transfer increased hallucinogenic mushroom diversity.</title>
        <authorList>
            <person name="Reynolds H.T."/>
            <person name="Vijayakumar V."/>
            <person name="Gluck-Thaler E."/>
            <person name="Korotkin H.B."/>
            <person name="Matheny P.B."/>
            <person name="Slot J.C."/>
        </authorList>
    </citation>
    <scope>NUCLEOTIDE SEQUENCE [LARGE SCALE GENOMIC DNA]</scope>
    <source>
        <strain evidence="2 3">2629</strain>
    </source>
</reference>
<keyword evidence="3" id="KW-1185">Reference proteome</keyword>
<evidence type="ECO:0000256" key="1">
    <source>
        <dbReference type="SAM" id="MobiDB-lite"/>
    </source>
</evidence>
<dbReference type="AlphaFoldDB" id="A0A409YTL1"/>
<gene>
    <name evidence="2" type="ORF">CVT24_002480</name>
</gene>
<dbReference type="Proteomes" id="UP000284842">
    <property type="component" value="Unassembled WGS sequence"/>
</dbReference>
<evidence type="ECO:0000313" key="3">
    <source>
        <dbReference type="Proteomes" id="UP000284842"/>
    </source>
</evidence>
<feature type="compositionally biased region" description="Acidic residues" evidence="1">
    <location>
        <begin position="172"/>
        <end position="188"/>
    </location>
</feature>
<evidence type="ECO:0000313" key="2">
    <source>
        <dbReference type="EMBL" id="PPR06367.1"/>
    </source>
</evidence>
<proteinExistence type="predicted"/>
<protein>
    <submittedName>
        <fullName evidence="2">Uncharacterized protein</fullName>
    </submittedName>
</protein>
<organism evidence="2 3">
    <name type="scientific">Panaeolus cyanescens</name>
    <dbReference type="NCBI Taxonomy" id="181874"/>
    <lineage>
        <taxon>Eukaryota</taxon>
        <taxon>Fungi</taxon>
        <taxon>Dikarya</taxon>
        <taxon>Basidiomycota</taxon>
        <taxon>Agaricomycotina</taxon>
        <taxon>Agaricomycetes</taxon>
        <taxon>Agaricomycetidae</taxon>
        <taxon>Agaricales</taxon>
        <taxon>Agaricineae</taxon>
        <taxon>Galeropsidaceae</taxon>
        <taxon>Panaeolus</taxon>
    </lineage>
</organism>
<accession>A0A409YTL1</accession>
<name>A0A409YTL1_9AGAR</name>
<feature type="compositionally biased region" description="Basic and acidic residues" evidence="1">
    <location>
        <begin position="189"/>
        <end position="216"/>
    </location>
</feature>
<dbReference type="EMBL" id="NHTK01000664">
    <property type="protein sequence ID" value="PPR06367.1"/>
    <property type="molecule type" value="Genomic_DNA"/>
</dbReference>
<comment type="caution">
    <text evidence="2">The sequence shown here is derived from an EMBL/GenBank/DDBJ whole genome shotgun (WGS) entry which is preliminary data.</text>
</comment>
<sequence>MPFGSNFNFDYTFRATDTLHPGSQHNPWVVNYDERNRGPSFGSPWGIPMYSLQPSYSLGPTQLTIRRGEPYLTIVSEETQALADPGPHRYFCVPHLSKCWFDENDASEYHLPIDDDQYSPPSSDDDKDTCSYSLPVEGMAVWVSEEWARSSRRQRPMSPSPLRESFVGSSLYDEDESAHGEQEEEELEAEYRGDDECNDEQFDHKCNPVEANERDVASVGACDSS</sequence>
<dbReference type="InParanoid" id="A0A409YTL1"/>
<feature type="region of interest" description="Disordered" evidence="1">
    <location>
        <begin position="150"/>
        <end position="225"/>
    </location>
</feature>
<feature type="region of interest" description="Disordered" evidence="1">
    <location>
        <begin position="111"/>
        <end position="130"/>
    </location>
</feature>